<evidence type="ECO:0000256" key="2">
    <source>
        <dbReference type="ARBA" id="ARBA00022737"/>
    </source>
</evidence>
<protein>
    <submittedName>
        <fullName evidence="4">Uncharacterized protein</fullName>
    </submittedName>
</protein>
<reference evidence="5 6" key="3">
    <citation type="journal article" date="2020" name="BMC Genomics">
        <title>Intraspecific diversification of the crop wild relative Brassica cretica Lam. using demographic model selection.</title>
        <authorList>
            <person name="Kioukis A."/>
            <person name="Michalopoulou V.A."/>
            <person name="Briers L."/>
            <person name="Pirintsos S."/>
            <person name="Studholme D.J."/>
            <person name="Pavlidis P."/>
            <person name="Sarris P.F."/>
        </authorList>
    </citation>
    <scope>NUCLEOTIDE SEQUENCE [LARGE SCALE GENOMIC DNA]</scope>
    <source>
        <strain evidence="6">cv. PFS-1207/04</strain>
        <strain evidence="5">PFS-1207/04</strain>
    </source>
</reference>
<dbReference type="PROSITE" id="PS51375">
    <property type="entry name" value="PPR"/>
    <property type="match status" value="1"/>
</dbReference>
<comment type="caution">
    <text evidence="4">The sequence shown here is derived from an EMBL/GenBank/DDBJ whole genome shotgun (WGS) entry which is preliminary data.</text>
</comment>
<feature type="repeat" description="PPR" evidence="3">
    <location>
        <begin position="9"/>
        <end position="43"/>
    </location>
</feature>
<dbReference type="AlphaFoldDB" id="A0A3N6RGI6"/>
<dbReference type="Pfam" id="PF13041">
    <property type="entry name" value="PPR_2"/>
    <property type="match status" value="1"/>
</dbReference>
<dbReference type="InterPro" id="IPR050872">
    <property type="entry name" value="PPR_P_subfamily"/>
</dbReference>
<dbReference type="EMBL" id="QGKY02002305">
    <property type="protein sequence ID" value="KAF2532276.1"/>
    <property type="molecule type" value="Genomic_DNA"/>
</dbReference>
<dbReference type="Gene3D" id="1.25.40.10">
    <property type="entry name" value="Tetratricopeptide repeat domain"/>
    <property type="match status" value="1"/>
</dbReference>
<keyword evidence="6" id="KW-1185">Reference proteome</keyword>
<evidence type="ECO:0000313" key="4">
    <source>
        <dbReference type="EMBL" id="KAF2532276.1"/>
    </source>
</evidence>
<dbReference type="PANTHER" id="PTHR46128">
    <property type="entry name" value="MITOCHONDRIAL GROUP I INTRON SPLICING FACTOR CCM1"/>
    <property type="match status" value="1"/>
</dbReference>
<dbReference type="InterPro" id="IPR011990">
    <property type="entry name" value="TPR-like_helical_dom_sf"/>
</dbReference>
<gene>
    <name evidence="5" type="ORF">DY000_02026450</name>
    <name evidence="4" type="ORF">F2Q70_00032565</name>
</gene>
<accession>A0A3N6RGI6</accession>
<comment type="similarity">
    <text evidence="1">Belongs to the PPR family. P subfamily.</text>
</comment>
<dbReference type="EMBL" id="QGKV02000299">
    <property type="protein sequence ID" value="KAF3592162.1"/>
    <property type="molecule type" value="Genomic_DNA"/>
</dbReference>
<evidence type="ECO:0000313" key="6">
    <source>
        <dbReference type="Proteomes" id="UP000266723"/>
    </source>
</evidence>
<dbReference type="OrthoDB" id="185373at2759"/>
<evidence type="ECO:0000256" key="1">
    <source>
        <dbReference type="ARBA" id="ARBA00007626"/>
    </source>
</evidence>
<reference evidence="5" key="2">
    <citation type="submission" date="2019-12" db="EMBL/GenBank/DDBJ databases">
        <authorList>
            <person name="Studholme D.J."/>
            <person name="Sarris P."/>
        </authorList>
    </citation>
    <scope>NUCLEOTIDE SEQUENCE</scope>
    <source>
        <strain evidence="5">PFS-1207/04</strain>
        <tissue evidence="5">Leaf</tissue>
    </source>
</reference>
<dbReference type="Proteomes" id="UP000266723">
    <property type="component" value="Unassembled WGS sequence"/>
</dbReference>
<reference evidence="4" key="1">
    <citation type="submission" date="2019-12" db="EMBL/GenBank/DDBJ databases">
        <title>Genome sequencing and annotation of Brassica cretica.</title>
        <authorList>
            <person name="Studholme D.J."/>
            <person name="Sarris P.F."/>
        </authorList>
    </citation>
    <scope>NUCLEOTIDE SEQUENCE</scope>
    <source>
        <strain evidence="4">PFS-102/07</strain>
        <tissue evidence="4">Leaf</tissue>
    </source>
</reference>
<sequence length="75" mass="8429">MDSQGAHPDIMTYGILLDGLCDNGELEKALELLNRMHKSEMDLDIIIYNIIIHGICNASKVDETEIYYVASLSKE</sequence>
<name>A0A3N6RGI6_BRACR</name>
<organism evidence="4">
    <name type="scientific">Brassica cretica</name>
    <name type="common">Mustard</name>
    <dbReference type="NCBI Taxonomy" id="69181"/>
    <lineage>
        <taxon>Eukaryota</taxon>
        <taxon>Viridiplantae</taxon>
        <taxon>Streptophyta</taxon>
        <taxon>Embryophyta</taxon>
        <taxon>Tracheophyta</taxon>
        <taxon>Spermatophyta</taxon>
        <taxon>Magnoliopsida</taxon>
        <taxon>eudicotyledons</taxon>
        <taxon>Gunneridae</taxon>
        <taxon>Pentapetalae</taxon>
        <taxon>rosids</taxon>
        <taxon>malvids</taxon>
        <taxon>Brassicales</taxon>
        <taxon>Brassicaceae</taxon>
        <taxon>Brassiceae</taxon>
        <taxon>Brassica</taxon>
    </lineage>
</organism>
<dbReference type="PANTHER" id="PTHR46128:SF358">
    <property type="entry name" value="TETRATRICOPEPTIDE REPEAT (TPR)-LIKE SUPERFAMILY PROTEIN"/>
    <property type="match status" value="1"/>
</dbReference>
<keyword evidence="2" id="KW-0677">Repeat</keyword>
<evidence type="ECO:0000256" key="3">
    <source>
        <dbReference type="PROSITE-ProRule" id="PRU00708"/>
    </source>
</evidence>
<proteinExistence type="inferred from homology"/>
<evidence type="ECO:0000313" key="5">
    <source>
        <dbReference type="EMBL" id="KAF3592162.1"/>
    </source>
</evidence>
<dbReference type="InterPro" id="IPR002885">
    <property type="entry name" value="PPR_rpt"/>
</dbReference>
<dbReference type="NCBIfam" id="TIGR00756">
    <property type="entry name" value="PPR"/>
    <property type="match status" value="1"/>
</dbReference>